<dbReference type="AlphaFoldDB" id="A0A1I0P3I4"/>
<reference evidence="5 6" key="1">
    <citation type="submission" date="2016-10" db="EMBL/GenBank/DDBJ databases">
        <authorList>
            <person name="de Groot N.N."/>
        </authorList>
    </citation>
    <scope>NUCLEOTIDE SEQUENCE [LARGE SCALE GENOMIC DNA]</scope>
    <source>
        <strain evidence="5 6">TC2-24</strain>
    </source>
</reference>
<keyword evidence="6" id="KW-1185">Reference proteome</keyword>
<evidence type="ECO:0000256" key="1">
    <source>
        <dbReference type="ARBA" id="ARBA00006429"/>
    </source>
</evidence>
<comment type="similarity">
    <text evidence="1">Belongs to the EndA/NucM nuclease family.</text>
</comment>
<feature type="chain" id="PRO_5011537547" evidence="4">
    <location>
        <begin position="20"/>
        <end position="355"/>
    </location>
</feature>
<feature type="signal peptide" evidence="4">
    <location>
        <begin position="1"/>
        <end position="19"/>
    </location>
</feature>
<proteinExistence type="inferred from homology"/>
<dbReference type="InterPro" id="IPR007346">
    <property type="entry name" value="Endonuclease-I"/>
</dbReference>
<evidence type="ECO:0000256" key="3">
    <source>
        <dbReference type="ARBA" id="ARBA00022801"/>
    </source>
</evidence>
<keyword evidence="3" id="KW-0378">Hydrolase</keyword>
<keyword evidence="4" id="KW-0732">Signal</keyword>
<dbReference type="PANTHER" id="PTHR33607:SF2">
    <property type="entry name" value="ENDONUCLEASE-1"/>
    <property type="match status" value="1"/>
</dbReference>
<dbReference type="Pfam" id="PF04231">
    <property type="entry name" value="Endonuclease_1"/>
    <property type="match status" value="1"/>
</dbReference>
<dbReference type="Proteomes" id="UP000199373">
    <property type="component" value="Unassembled WGS sequence"/>
</dbReference>
<dbReference type="GO" id="GO:0004519">
    <property type="term" value="F:endonuclease activity"/>
    <property type="evidence" value="ECO:0007669"/>
    <property type="project" value="UniProtKB-KW"/>
</dbReference>
<dbReference type="InterPro" id="IPR044925">
    <property type="entry name" value="His-Me_finger_sf"/>
</dbReference>
<evidence type="ECO:0000313" key="5">
    <source>
        <dbReference type="EMBL" id="SEW08589.1"/>
    </source>
</evidence>
<dbReference type="RefSeq" id="WP_091915746.1">
    <property type="nucleotide sequence ID" value="NZ_FOIQ01000003.1"/>
</dbReference>
<dbReference type="PANTHER" id="PTHR33607">
    <property type="entry name" value="ENDONUCLEASE-1"/>
    <property type="match status" value="1"/>
</dbReference>
<dbReference type="SUPFAM" id="SSF54060">
    <property type="entry name" value="His-Me finger endonucleases"/>
    <property type="match status" value="1"/>
</dbReference>
<gene>
    <name evidence="5" type="ORF">SAMN04487850_1555</name>
</gene>
<accession>A0A1I0P3I4</accession>
<keyword evidence="5" id="KW-0255">Endonuclease</keyword>
<protein>
    <submittedName>
        <fullName evidence="5">Endonuclease I</fullName>
    </submittedName>
</protein>
<dbReference type="GO" id="GO:0016787">
    <property type="term" value="F:hydrolase activity"/>
    <property type="evidence" value="ECO:0007669"/>
    <property type="project" value="UniProtKB-KW"/>
</dbReference>
<keyword evidence="2" id="KW-0540">Nuclease</keyword>
<name>A0A1I0P3I4_9BACT</name>
<evidence type="ECO:0000313" key="6">
    <source>
        <dbReference type="Proteomes" id="UP000199373"/>
    </source>
</evidence>
<dbReference type="EMBL" id="FOIQ01000003">
    <property type="protein sequence ID" value="SEW08589.1"/>
    <property type="molecule type" value="Genomic_DNA"/>
</dbReference>
<sequence length="355" mass="40686">MKKYVLLVMSLLASPVVFSQGPNDTGAYYQAADGKKGSELKTALFQIISPHTIQSYTPGVWNAINSYDLREDGKIWEIYSGISNFTPVTDQDKGEDIDDEGVVYNREHAMPKSWFNESTQKNNTTEVYPMYTDLHHLFPTDRSVNSIRSNYPYGEVGENITKQSKDGFSKFGRCVDSLGYKISGQNGRVFEPNDEYKGDLARVYFYMATCYESYKNEKGVTRSPKDWDKSDKTMLDGSVFPFFKGWALKMLLRWAQQDPVSEKEIRRNEGIYAIQKNRNPFVDYPGLEQYIWGTATDVAFSYDNYQSVVTGISALHREASPAENNHIYDLSGRRVDGHRLKKGLYIRNKRKIVVR</sequence>
<evidence type="ECO:0000256" key="2">
    <source>
        <dbReference type="ARBA" id="ARBA00022722"/>
    </source>
</evidence>
<organism evidence="5 6">
    <name type="scientific">Prevotella aff. ruminicola Tc2-24</name>
    <dbReference type="NCBI Taxonomy" id="81582"/>
    <lineage>
        <taxon>Bacteria</taxon>
        <taxon>Pseudomonadati</taxon>
        <taxon>Bacteroidota</taxon>
        <taxon>Bacteroidia</taxon>
        <taxon>Bacteroidales</taxon>
        <taxon>Prevotellaceae</taxon>
        <taxon>Prevotella</taxon>
    </lineage>
</organism>
<evidence type="ECO:0000256" key="4">
    <source>
        <dbReference type="SAM" id="SignalP"/>
    </source>
</evidence>